<accession>A0A7J7K8M7</accession>
<reference evidence="1" key="1">
    <citation type="submission" date="2020-06" db="EMBL/GenBank/DDBJ databases">
        <title>Draft genome of Bugula neritina, a colonial animal packing powerful symbionts and potential medicines.</title>
        <authorList>
            <person name="Rayko M."/>
        </authorList>
    </citation>
    <scope>NUCLEOTIDE SEQUENCE [LARGE SCALE GENOMIC DNA]</scope>
    <source>
        <strain evidence="1">Kwan_BN1</strain>
    </source>
</reference>
<keyword evidence="2" id="KW-1185">Reference proteome</keyword>
<organism evidence="1 2">
    <name type="scientific">Bugula neritina</name>
    <name type="common">Brown bryozoan</name>
    <name type="synonym">Sertularia neritina</name>
    <dbReference type="NCBI Taxonomy" id="10212"/>
    <lineage>
        <taxon>Eukaryota</taxon>
        <taxon>Metazoa</taxon>
        <taxon>Spiralia</taxon>
        <taxon>Lophotrochozoa</taxon>
        <taxon>Bryozoa</taxon>
        <taxon>Gymnolaemata</taxon>
        <taxon>Cheilostomatida</taxon>
        <taxon>Flustrina</taxon>
        <taxon>Buguloidea</taxon>
        <taxon>Bugulidae</taxon>
        <taxon>Bugula</taxon>
    </lineage>
</organism>
<dbReference type="AlphaFoldDB" id="A0A7J7K8M7"/>
<proteinExistence type="predicted"/>
<dbReference type="EMBL" id="VXIV02001190">
    <property type="protein sequence ID" value="KAF6033978.1"/>
    <property type="molecule type" value="Genomic_DNA"/>
</dbReference>
<comment type="caution">
    <text evidence="1">The sequence shown here is derived from an EMBL/GenBank/DDBJ whole genome shotgun (WGS) entry which is preliminary data.</text>
</comment>
<name>A0A7J7K8M7_BUGNE</name>
<evidence type="ECO:0000313" key="1">
    <source>
        <dbReference type="EMBL" id="KAF6033978.1"/>
    </source>
</evidence>
<protein>
    <submittedName>
        <fullName evidence="1">Uncharacterized protein</fullName>
    </submittedName>
</protein>
<evidence type="ECO:0000313" key="2">
    <source>
        <dbReference type="Proteomes" id="UP000593567"/>
    </source>
</evidence>
<dbReference type="Proteomes" id="UP000593567">
    <property type="component" value="Unassembled WGS sequence"/>
</dbReference>
<gene>
    <name evidence="1" type="ORF">EB796_007719</name>
</gene>
<sequence>MLLVGSANAPLRGANLEQALQTRLENVQFNSRLADLLSNSKRNSAPSQIQQADVLPHQPEYARADFMSQQAPDQPLSDSPVLAAYENEAQRQWPTRQETSRLLRLLAKLDRVSS</sequence>